<keyword evidence="5" id="KW-1185">Reference proteome</keyword>
<reference evidence="2" key="1">
    <citation type="submission" date="2013-12" db="EMBL/GenBank/DDBJ databases">
        <title>The complete genome sequence of Methanobacterium sp. BRM9.</title>
        <authorList>
            <consortium name="Pastoral Greenhouse Gas Research Consortium"/>
            <person name="Kelly W.J."/>
            <person name="Leahy S.C."/>
            <person name="Perry R."/>
            <person name="Li D."/>
            <person name="Altermann E."/>
            <person name="Lambie S.C."/>
            <person name="Attwood G.T."/>
        </authorList>
    </citation>
    <scope>NUCLEOTIDE SEQUENCE [LARGE SCALE GENOMIC DNA]</scope>
    <source>
        <strain evidence="2">BRM9</strain>
    </source>
</reference>
<dbReference type="InterPro" id="IPR024096">
    <property type="entry name" value="NO_sig/Golgi_transp_ligand-bd"/>
</dbReference>
<protein>
    <submittedName>
        <fullName evidence="3">4-vinyl reductase 4VR</fullName>
    </submittedName>
    <submittedName>
        <fullName evidence="2">V4R domain-containing protein</fullName>
    </submittedName>
</protein>
<evidence type="ECO:0000313" key="4">
    <source>
        <dbReference type="Proteomes" id="UP000029661"/>
    </source>
</evidence>
<proteinExistence type="predicted"/>
<sequence>MKRDELKTAIDYYRTKVKEEMAGEKKINGQFIGPRNPTNKLDLDDLIHPERPFLSKDVENDWDSIYVTTFRFGTLKKPVSMVKCGHGTDLLGGMEFGSQLVQKGFIKSVKDLVPVFAKYKLGILDIFSETDVNNGKKMDIMVYECIDCVGLPNIGEPGCYFESGIITGIFKELTHKEVFAEEVRCWTSGYSFCHFSVEINHDPEGSLESQ</sequence>
<evidence type="ECO:0000313" key="3">
    <source>
        <dbReference type="EMBL" id="CEL25568.1"/>
    </source>
</evidence>
<dbReference type="AlphaFoldDB" id="A0A089ZV27"/>
<evidence type="ECO:0000313" key="5">
    <source>
        <dbReference type="Proteomes" id="UP000062768"/>
    </source>
</evidence>
<dbReference type="OrthoDB" id="371687at2157"/>
<evidence type="ECO:0000313" key="2">
    <source>
        <dbReference type="EMBL" id="AIS31704.1"/>
    </source>
</evidence>
<dbReference type="STRING" id="2162.BRM9_0887"/>
<dbReference type="KEGG" id="mfc:BRM9_0887"/>
<evidence type="ECO:0000259" key="1">
    <source>
        <dbReference type="SMART" id="SM00989"/>
    </source>
</evidence>
<dbReference type="PANTHER" id="PTHR35090">
    <property type="entry name" value="DNA-DIRECTED RNA POLYMERASE SUBUNIT I"/>
    <property type="match status" value="1"/>
</dbReference>
<dbReference type="Pfam" id="PF02830">
    <property type="entry name" value="V4R"/>
    <property type="match status" value="1"/>
</dbReference>
<reference evidence="3" key="2">
    <citation type="submission" date="2014-09" db="EMBL/GenBank/DDBJ databases">
        <authorList>
            <person name="Bishop-Lilly K.A."/>
            <person name="Broomall S.M."/>
            <person name="Chain P.S."/>
            <person name="Chertkov O."/>
            <person name="Coyne S.R."/>
            <person name="Daligault H.E."/>
            <person name="Davenport K.W."/>
            <person name="Erkkila T."/>
            <person name="Frey K.G."/>
            <person name="Gibbons H.S."/>
            <person name="Gu W."/>
            <person name="Jaissle J."/>
            <person name="Johnson S.L."/>
            <person name="Koroleva G.I."/>
            <person name="Ladner J.T."/>
            <person name="Lo C.-C."/>
            <person name="Minogue T.D."/>
            <person name="Munk C."/>
            <person name="Palacios G.F."/>
            <person name="Redden C.L."/>
            <person name="Rosenzweig C.N."/>
            <person name="Scholz M.B."/>
            <person name="Teshima H."/>
            <person name="Xu Y."/>
        </authorList>
    </citation>
    <scope>NUCLEOTIDE SEQUENCE</scope>
    <source>
        <strain evidence="3">Mb9</strain>
    </source>
</reference>
<dbReference type="Gene3D" id="3.30.1380.20">
    <property type="entry name" value="Trafficking protein particle complex subunit 3"/>
    <property type="match status" value="1"/>
</dbReference>
<dbReference type="SMART" id="SM00989">
    <property type="entry name" value="V4R"/>
    <property type="match status" value="1"/>
</dbReference>
<dbReference type="RefSeq" id="WP_048084964.1">
    <property type="nucleotide sequence ID" value="NZ_CP006933.1"/>
</dbReference>
<organism evidence="2 4">
    <name type="scientific">Methanobacterium formicicum</name>
    <dbReference type="NCBI Taxonomy" id="2162"/>
    <lineage>
        <taxon>Archaea</taxon>
        <taxon>Methanobacteriati</taxon>
        <taxon>Methanobacteriota</taxon>
        <taxon>Methanomada group</taxon>
        <taxon>Methanobacteria</taxon>
        <taxon>Methanobacteriales</taxon>
        <taxon>Methanobacteriaceae</taxon>
        <taxon>Methanobacterium</taxon>
    </lineage>
</organism>
<dbReference type="Proteomes" id="UP000029661">
    <property type="component" value="Chromosome"/>
</dbReference>
<dbReference type="SUPFAM" id="SSF111126">
    <property type="entry name" value="Ligand-binding domain in the NO signalling and Golgi transport"/>
    <property type="match status" value="1"/>
</dbReference>
<dbReference type="GeneID" id="26740174"/>
<name>A0A089ZV27_METFO</name>
<dbReference type="EMBL" id="LN734822">
    <property type="protein sequence ID" value="CEL25568.1"/>
    <property type="molecule type" value="Genomic_DNA"/>
</dbReference>
<dbReference type="Proteomes" id="UP000062768">
    <property type="component" value="Chromosome I"/>
</dbReference>
<dbReference type="InterPro" id="IPR004096">
    <property type="entry name" value="V4R"/>
</dbReference>
<dbReference type="EMBL" id="CP006933">
    <property type="protein sequence ID" value="AIS31704.1"/>
    <property type="molecule type" value="Genomic_DNA"/>
</dbReference>
<dbReference type="PANTHER" id="PTHR35090:SF2">
    <property type="entry name" value="ARSR FAMILY TRANSCRIPTIONAL REGULATOR"/>
    <property type="match status" value="1"/>
</dbReference>
<gene>
    <name evidence="2" type="ORF">BRM9_0887</name>
    <name evidence="3" type="ORF">MB9_1941</name>
</gene>
<accession>A0A089ZV27</accession>
<feature type="domain" description="4-vinyl reductase 4VR" evidence="1">
    <location>
        <begin position="137"/>
        <end position="199"/>
    </location>
</feature>
<dbReference type="PATRIC" id="fig|2162.10.peg.2018"/>